<keyword evidence="4" id="KW-1185">Reference proteome</keyword>
<keyword evidence="2" id="KW-1133">Transmembrane helix</keyword>
<feature type="transmembrane region" description="Helical" evidence="2">
    <location>
        <begin position="79"/>
        <end position="102"/>
    </location>
</feature>
<feature type="region of interest" description="Disordered" evidence="1">
    <location>
        <begin position="1"/>
        <end position="29"/>
    </location>
</feature>
<dbReference type="EMBL" id="JBIQWK010000007">
    <property type="protein sequence ID" value="MFI0574631.1"/>
    <property type="molecule type" value="Genomic_DNA"/>
</dbReference>
<keyword evidence="2" id="KW-0472">Membrane</keyword>
<accession>A0ABW7S484</accession>
<feature type="compositionally biased region" description="Basic and acidic residues" evidence="1">
    <location>
        <begin position="1"/>
        <end position="11"/>
    </location>
</feature>
<protein>
    <recommendedName>
        <fullName evidence="5">DUF3592 domain-containing protein</fullName>
    </recommendedName>
</protein>
<keyword evidence="2" id="KW-0812">Transmembrane</keyword>
<dbReference type="RefSeq" id="WP_356531781.1">
    <property type="nucleotide sequence ID" value="NZ_JBEXMU010000049.1"/>
</dbReference>
<proteinExistence type="predicted"/>
<sequence length="103" mass="10619">MSGPCTRRDTPTSRSSRSEAQAAVGPRFTTHEGTAVTAYCPDGLPDTHAGHGGKVTIHYDPDDPAVFTPNLASEDRSRLLDITCGTVALTLGVAAVVVGAALL</sequence>
<evidence type="ECO:0000313" key="4">
    <source>
        <dbReference type="Proteomes" id="UP001610810"/>
    </source>
</evidence>
<organism evidence="3 4">
    <name type="scientific">Streptomyces tendae</name>
    <dbReference type="NCBI Taxonomy" id="1932"/>
    <lineage>
        <taxon>Bacteria</taxon>
        <taxon>Bacillati</taxon>
        <taxon>Actinomycetota</taxon>
        <taxon>Actinomycetes</taxon>
        <taxon>Kitasatosporales</taxon>
        <taxon>Streptomycetaceae</taxon>
        <taxon>Streptomyces</taxon>
    </lineage>
</organism>
<dbReference type="Proteomes" id="UP001610810">
    <property type="component" value="Unassembled WGS sequence"/>
</dbReference>
<evidence type="ECO:0008006" key="5">
    <source>
        <dbReference type="Google" id="ProtNLM"/>
    </source>
</evidence>
<evidence type="ECO:0000256" key="1">
    <source>
        <dbReference type="SAM" id="MobiDB-lite"/>
    </source>
</evidence>
<name>A0ABW7S484_STRTE</name>
<evidence type="ECO:0000313" key="3">
    <source>
        <dbReference type="EMBL" id="MFI0574631.1"/>
    </source>
</evidence>
<gene>
    <name evidence="3" type="ORF">ACH3YB_23700</name>
</gene>
<comment type="caution">
    <text evidence="3">The sequence shown here is derived from an EMBL/GenBank/DDBJ whole genome shotgun (WGS) entry which is preliminary data.</text>
</comment>
<reference evidence="3 4" key="1">
    <citation type="submission" date="2024-10" db="EMBL/GenBank/DDBJ databases">
        <authorList>
            <person name="Wannawong T."/>
            <person name="Kuncharoen N."/>
            <person name="Mhuantong W."/>
        </authorList>
    </citation>
    <scope>NUCLEOTIDE SEQUENCE [LARGE SCALE GENOMIC DNA]</scope>
    <source>
        <strain evidence="3 4">CALK1-4</strain>
    </source>
</reference>
<evidence type="ECO:0000256" key="2">
    <source>
        <dbReference type="SAM" id="Phobius"/>
    </source>
</evidence>